<evidence type="ECO:0000256" key="4">
    <source>
        <dbReference type="ARBA" id="ARBA00022723"/>
    </source>
</evidence>
<keyword evidence="5" id="KW-0460">Magnesium</keyword>
<dbReference type="OrthoDB" id="9805316at2"/>
<evidence type="ECO:0000256" key="2">
    <source>
        <dbReference type="ARBA" id="ARBA00006706"/>
    </source>
</evidence>
<dbReference type="PANTHER" id="PTHR12001:SF85">
    <property type="entry name" value="SHORT CHAIN ISOPRENYL DIPHOSPHATE SYNTHASE"/>
    <property type="match status" value="1"/>
</dbReference>
<dbReference type="Proteomes" id="UP000198402">
    <property type="component" value="Unassembled WGS sequence"/>
</dbReference>
<accession>A0A1Z5H476</accession>
<proteinExistence type="inferred from homology"/>
<evidence type="ECO:0000313" key="7">
    <source>
        <dbReference type="EMBL" id="GAT18088.1"/>
    </source>
</evidence>
<evidence type="ECO:0000313" key="8">
    <source>
        <dbReference type="Proteomes" id="UP000198402"/>
    </source>
</evidence>
<protein>
    <submittedName>
        <fullName evidence="7">Geranylgeranyl pyrophosphate synthase</fullName>
    </submittedName>
</protein>
<reference evidence="7 8" key="1">
    <citation type="submission" date="2015-11" db="EMBL/GenBank/DDBJ databases">
        <title>Draft genome sequences of new species of the genus Lactobacillus isolated from orchardgrass silage.</title>
        <authorList>
            <person name="Tohno M."/>
            <person name="Tanizawa Y."/>
            <person name="Arita M."/>
        </authorList>
    </citation>
    <scope>NUCLEOTIDE SEQUENCE [LARGE SCALE GENOMIC DNA]</scope>
    <source>
        <strain evidence="7 8">IWT126</strain>
    </source>
</reference>
<gene>
    <name evidence="7" type="ORF">IWT126_00353</name>
</gene>
<dbReference type="GO" id="GO:0046872">
    <property type="term" value="F:metal ion binding"/>
    <property type="evidence" value="ECO:0007669"/>
    <property type="project" value="UniProtKB-KW"/>
</dbReference>
<dbReference type="GO" id="GO:0004659">
    <property type="term" value="F:prenyltransferase activity"/>
    <property type="evidence" value="ECO:0007669"/>
    <property type="project" value="InterPro"/>
</dbReference>
<dbReference type="PANTHER" id="PTHR12001">
    <property type="entry name" value="GERANYLGERANYL PYROPHOSPHATE SYNTHASE"/>
    <property type="match status" value="1"/>
</dbReference>
<organism evidence="7 8">
    <name type="scientific">Secundilactobacillus silagei JCM 19001</name>
    <dbReference type="NCBI Taxonomy" id="1302250"/>
    <lineage>
        <taxon>Bacteria</taxon>
        <taxon>Bacillati</taxon>
        <taxon>Bacillota</taxon>
        <taxon>Bacilli</taxon>
        <taxon>Lactobacillales</taxon>
        <taxon>Lactobacillaceae</taxon>
        <taxon>Secundilactobacillus</taxon>
    </lineage>
</organism>
<sequence length="310" mass="34543">MNLTFWAALPQVQKQLQQLQDDLLKTVDLPNQPVHISILKLLQSGGKFLRPGVFYLFSSLGSTPDEARLLAGASAQELLHLAVQCHDQVSDDRLKGPHLGQANRQRNAIYAGDYLLTRYFAELLKTQPSAADLPDDLNAMQRILAGHLTQLQHQFDLTETVPAYFTEINQKTGEAFRFSAEQGAKLAGATPELIDLSAKIGASIGTAYQVHQDIALAFGQPKPLLISLQKGQYPLPLILILKRPAIQQVLKKRQQLTLNDVQLIQRQLDRKAAQSQLNNLTDHINHLLNELPAGTAQNDLRQFIRMLFQA</sequence>
<name>A0A1Z5H476_9LACO</name>
<comment type="similarity">
    <text evidence="2 6">Belongs to the FPP/GGPP synthase family.</text>
</comment>
<keyword evidence="4" id="KW-0479">Metal-binding</keyword>
<keyword evidence="3 6" id="KW-0808">Transferase</keyword>
<evidence type="ECO:0000256" key="6">
    <source>
        <dbReference type="RuleBase" id="RU004466"/>
    </source>
</evidence>
<dbReference type="InterPro" id="IPR000092">
    <property type="entry name" value="Polyprenyl_synt"/>
</dbReference>
<dbReference type="EMBL" id="BCMG01000001">
    <property type="protein sequence ID" value="GAT18088.1"/>
    <property type="molecule type" value="Genomic_DNA"/>
</dbReference>
<dbReference type="Pfam" id="PF00348">
    <property type="entry name" value="polyprenyl_synt"/>
    <property type="match status" value="1"/>
</dbReference>
<dbReference type="Gene3D" id="1.10.600.10">
    <property type="entry name" value="Farnesyl Diphosphate Synthase"/>
    <property type="match status" value="1"/>
</dbReference>
<dbReference type="STRING" id="1302250.GCA_001313225_00494"/>
<dbReference type="GO" id="GO:0008299">
    <property type="term" value="P:isoprenoid biosynthetic process"/>
    <property type="evidence" value="ECO:0007669"/>
    <property type="project" value="InterPro"/>
</dbReference>
<evidence type="ECO:0000256" key="3">
    <source>
        <dbReference type="ARBA" id="ARBA00022679"/>
    </source>
</evidence>
<evidence type="ECO:0000256" key="5">
    <source>
        <dbReference type="ARBA" id="ARBA00022842"/>
    </source>
</evidence>
<dbReference type="AlphaFoldDB" id="A0A1Z5H476"/>
<comment type="caution">
    <text evidence="7">The sequence shown here is derived from an EMBL/GenBank/DDBJ whole genome shotgun (WGS) entry which is preliminary data.</text>
</comment>
<evidence type="ECO:0000256" key="1">
    <source>
        <dbReference type="ARBA" id="ARBA00001946"/>
    </source>
</evidence>
<dbReference type="SUPFAM" id="SSF48576">
    <property type="entry name" value="Terpenoid synthases"/>
    <property type="match status" value="1"/>
</dbReference>
<keyword evidence="8" id="KW-1185">Reference proteome</keyword>
<dbReference type="InterPro" id="IPR008949">
    <property type="entry name" value="Isoprenoid_synthase_dom_sf"/>
</dbReference>
<dbReference type="RefSeq" id="WP_089136123.1">
    <property type="nucleotide sequence ID" value="NZ_BCMG01000001.1"/>
</dbReference>
<comment type="cofactor">
    <cofactor evidence="1">
        <name>Mg(2+)</name>
        <dbReference type="ChEBI" id="CHEBI:18420"/>
    </cofactor>
</comment>